<dbReference type="Proteomes" id="UP000653472">
    <property type="component" value="Unassembled WGS sequence"/>
</dbReference>
<organism evidence="1 2">
    <name type="scientific">Solimonas marina</name>
    <dbReference type="NCBI Taxonomy" id="2714601"/>
    <lineage>
        <taxon>Bacteria</taxon>
        <taxon>Pseudomonadati</taxon>
        <taxon>Pseudomonadota</taxon>
        <taxon>Gammaproteobacteria</taxon>
        <taxon>Nevskiales</taxon>
        <taxon>Nevskiaceae</taxon>
        <taxon>Solimonas</taxon>
    </lineage>
</organism>
<keyword evidence="2" id="KW-1185">Reference proteome</keyword>
<name>A0A969W9D8_9GAMM</name>
<sequence>MSVLPTLALRPMPLAVRDEIAAWYPSSERALVERRLGDLVIAAPEPRRSELCIAIVQRTAGSLRLLESAIVAVLERRTDVI</sequence>
<comment type="caution">
    <text evidence="1">The sequence shown here is derived from an EMBL/GenBank/DDBJ whole genome shotgun (WGS) entry which is preliminary data.</text>
</comment>
<protein>
    <submittedName>
        <fullName evidence="1">Uncharacterized protein</fullName>
    </submittedName>
</protein>
<evidence type="ECO:0000313" key="2">
    <source>
        <dbReference type="Proteomes" id="UP000653472"/>
    </source>
</evidence>
<accession>A0A969W9D8</accession>
<gene>
    <name evidence="1" type="ORF">G7Y82_06390</name>
</gene>
<dbReference type="RefSeq" id="WP_168147206.1">
    <property type="nucleotide sequence ID" value="NZ_JAAVXB010000003.1"/>
</dbReference>
<dbReference type="EMBL" id="JAAVXB010000003">
    <property type="protein sequence ID" value="NKF21940.1"/>
    <property type="molecule type" value="Genomic_DNA"/>
</dbReference>
<reference evidence="1" key="1">
    <citation type="submission" date="2020-03" db="EMBL/GenBank/DDBJ databases">
        <title>Solimonas marina sp. nov., isolated from deep seawater of the Pacific Ocean.</title>
        <authorList>
            <person name="Liu X."/>
            <person name="Lai Q."/>
            <person name="Sun F."/>
            <person name="Gai Y."/>
            <person name="Li G."/>
            <person name="Shao Z."/>
        </authorList>
    </citation>
    <scope>NUCLEOTIDE SEQUENCE</scope>
    <source>
        <strain evidence="1">C16B3</strain>
    </source>
</reference>
<proteinExistence type="predicted"/>
<evidence type="ECO:0000313" key="1">
    <source>
        <dbReference type="EMBL" id="NKF21940.1"/>
    </source>
</evidence>
<dbReference type="AlphaFoldDB" id="A0A969W9D8"/>